<dbReference type="Proteomes" id="UP000590647">
    <property type="component" value="Unassembled WGS sequence"/>
</dbReference>
<comment type="caution">
    <text evidence="2">The sequence shown here is derived from an EMBL/GenBank/DDBJ whole genome shotgun (WGS) entry which is preliminary data.</text>
</comment>
<dbReference type="Pfam" id="PF12680">
    <property type="entry name" value="SnoaL_2"/>
    <property type="match status" value="1"/>
</dbReference>
<proteinExistence type="predicted"/>
<keyword evidence="2" id="KW-0413">Isomerase</keyword>
<reference evidence="2 3" key="1">
    <citation type="submission" date="2020-08" db="EMBL/GenBank/DDBJ databases">
        <title>Sequencing the genomes of 1000 actinobacteria strains.</title>
        <authorList>
            <person name="Klenk H.-P."/>
        </authorList>
    </citation>
    <scope>NUCLEOTIDE SEQUENCE [LARGE SCALE GENOMIC DNA]</scope>
    <source>
        <strain evidence="2 3">DSM 40084</strain>
    </source>
</reference>
<evidence type="ECO:0000313" key="3">
    <source>
        <dbReference type="Proteomes" id="UP000590647"/>
    </source>
</evidence>
<gene>
    <name evidence="2" type="ORF">HDA41_003394</name>
</gene>
<dbReference type="SUPFAM" id="SSF54427">
    <property type="entry name" value="NTF2-like"/>
    <property type="match status" value="1"/>
</dbReference>
<dbReference type="AlphaFoldDB" id="A0A7W9LTB7"/>
<feature type="domain" description="SnoaL-like" evidence="1">
    <location>
        <begin position="15"/>
        <end position="114"/>
    </location>
</feature>
<dbReference type="InterPro" id="IPR032710">
    <property type="entry name" value="NTF2-like_dom_sf"/>
</dbReference>
<dbReference type="RefSeq" id="WP_221511536.1">
    <property type="nucleotide sequence ID" value="NZ_JACHNE010000001.1"/>
</dbReference>
<accession>A0A7W9LTB7</accession>
<evidence type="ECO:0000313" key="2">
    <source>
        <dbReference type="EMBL" id="MBB5795430.1"/>
    </source>
</evidence>
<dbReference type="EMBL" id="JACHNE010000001">
    <property type="protein sequence ID" value="MBB5795430.1"/>
    <property type="molecule type" value="Genomic_DNA"/>
</dbReference>
<keyword evidence="3" id="KW-1185">Reference proteome</keyword>
<protein>
    <submittedName>
        <fullName evidence="2">Ketosteroid isomerase-like protein</fullName>
    </submittedName>
</protein>
<organism evidence="2 3">
    <name type="scientific">Streptomyces caelestis</name>
    <dbReference type="NCBI Taxonomy" id="36816"/>
    <lineage>
        <taxon>Bacteria</taxon>
        <taxon>Bacillati</taxon>
        <taxon>Actinomycetota</taxon>
        <taxon>Actinomycetes</taxon>
        <taxon>Kitasatosporales</taxon>
        <taxon>Streptomycetaceae</taxon>
        <taxon>Streptomyces</taxon>
    </lineage>
</organism>
<dbReference type="GO" id="GO:0016853">
    <property type="term" value="F:isomerase activity"/>
    <property type="evidence" value="ECO:0007669"/>
    <property type="project" value="UniProtKB-KW"/>
</dbReference>
<sequence>MTTRTHPSVTADWLVGRLFQVVDSRMWDELGEVFADDAVYERPGYPALEGLDRIRHFYEHERIIASGAHEVDQVTGGLAAAACWGRFRGAAKDGAPLDEGFADTYLVRDGKIAYRRTYFYRPAI</sequence>
<dbReference type="Gene3D" id="3.10.450.50">
    <property type="match status" value="1"/>
</dbReference>
<name>A0A7W9LTB7_9ACTN</name>
<evidence type="ECO:0000259" key="1">
    <source>
        <dbReference type="Pfam" id="PF12680"/>
    </source>
</evidence>
<dbReference type="InterPro" id="IPR037401">
    <property type="entry name" value="SnoaL-like"/>
</dbReference>